<evidence type="ECO:0000256" key="7">
    <source>
        <dbReference type="ARBA" id="ARBA00023160"/>
    </source>
</evidence>
<dbReference type="InterPro" id="IPR029069">
    <property type="entry name" value="HotDog_dom_sf"/>
</dbReference>
<evidence type="ECO:0000256" key="3">
    <source>
        <dbReference type="ARBA" id="ARBA00022801"/>
    </source>
</evidence>
<dbReference type="CDD" id="cd00586">
    <property type="entry name" value="4HBT"/>
    <property type="match status" value="1"/>
</dbReference>
<evidence type="ECO:0000256" key="6">
    <source>
        <dbReference type="ARBA" id="ARBA00023098"/>
    </source>
</evidence>
<sequence>MYTFKSRVRYSEIDADGRLGILGMMNYLQDGSTFHSEDAGVGVDYFQKNHKAWMLSSWRIRIEELPKLGETILVGTWPTAFKGLHGFRDFVIQNKAGMPLVTAHSVWFLYDTQRHLPLRVSQADQEPYGEPEPPLDMGEDPGKIRLPEAMEEGEPVRILRHHLDTNCHVNNAWYVEMARDALPERIKIREIRADYKKAALLGDIVTPRIGRGPAGEWIVALEGRDGEICAAICLTDQRDDSRKDTGEQKKKEGEST</sequence>
<dbReference type="Gene3D" id="3.10.129.10">
    <property type="entry name" value="Hotdog Thioesterase"/>
    <property type="match status" value="1"/>
</dbReference>
<keyword evidence="5" id="KW-0809">Transit peptide</keyword>
<protein>
    <submittedName>
        <fullName evidence="10">Acyl-[acyl-carrier-protein] thioesterase</fullName>
    </submittedName>
</protein>
<dbReference type="GO" id="GO:0000036">
    <property type="term" value="F:acyl carrier activity"/>
    <property type="evidence" value="ECO:0007669"/>
    <property type="project" value="TreeGrafter"/>
</dbReference>
<evidence type="ECO:0000256" key="4">
    <source>
        <dbReference type="ARBA" id="ARBA00022832"/>
    </source>
</evidence>
<keyword evidence="7" id="KW-0275">Fatty acid biosynthesis</keyword>
<accession>A0A9D2N173</accession>
<dbReference type="Proteomes" id="UP000823910">
    <property type="component" value="Unassembled WGS sequence"/>
</dbReference>
<evidence type="ECO:0000256" key="5">
    <source>
        <dbReference type="ARBA" id="ARBA00022946"/>
    </source>
</evidence>
<reference evidence="10" key="2">
    <citation type="submission" date="2021-04" db="EMBL/GenBank/DDBJ databases">
        <authorList>
            <person name="Gilroy R."/>
        </authorList>
    </citation>
    <scope>NUCLEOTIDE SEQUENCE</scope>
    <source>
        <strain evidence="10">CHK180-15479</strain>
    </source>
</reference>
<evidence type="ECO:0000313" key="10">
    <source>
        <dbReference type="EMBL" id="HJC06163.1"/>
    </source>
</evidence>
<comment type="similarity">
    <text evidence="1">Belongs to the acyl-ACP thioesterase family.</text>
</comment>
<dbReference type="GO" id="GO:0016297">
    <property type="term" value="F:fatty acyl-[ACP] hydrolase activity"/>
    <property type="evidence" value="ECO:0007669"/>
    <property type="project" value="InterPro"/>
</dbReference>
<dbReference type="PANTHER" id="PTHR31727">
    <property type="entry name" value="OLEOYL-ACYL CARRIER PROTEIN THIOESTERASE 1, CHLOROPLASTIC"/>
    <property type="match status" value="1"/>
</dbReference>
<name>A0A9D2N173_9FIRM</name>
<dbReference type="SUPFAM" id="SSF54637">
    <property type="entry name" value="Thioesterase/thiol ester dehydrase-isomerase"/>
    <property type="match status" value="2"/>
</dbReference>
<dbReference type="InterPro" id="IPR002864">
    <property type="entry name" value="Acyl-ACP_thioesterase_NHD"/>
</dbReference>
<dbReference type="Pfam" id="PF01643">
    <property type="entry name" value="Acyl-ACP_TE"/>
    <property type="match status" value="1"/>
</dbReference>
<keyword evidence="3" id="KW-0378">Hydrolase</keyword>
<keyword evidence="4" id="KW-0276">Fatty acid metabolism</keyword>
<proteinExistence type="inferred from homology"/>
<dbReference type="InterPro" id="IPR045023">
    <property type="entry name" value="FATA/B"/>
</dbReference>
<feature type="domain" description="Acyl-ACP thioesterase-like C-terminal" evidence="9">
    <location>
        <begin position="160"/>
        <end position="206"/>
    </location>
</feature>
<dbReference type="PANTHER" id="PTHR31727:SF6">
    <property type="entry name" value="OLEOYL-ACYL CARRIER PROTEIN THIOESTERASE 1, CHLOROPLASTIC"/>
    <property type="match status" value="1"/>
</dbReference>
<evidence type="ECO:0000259" key="9">
    <source>
        <dbReference type="Pfam" id="PF20791"/>
    </source>
</evidence>
<evidence type="ECO:0000313" key="11">
    <source>
        <dbReference type="Proteomes" id="UP000823910"/>
    </source>
</evidence>
<dbReference type="EMBL" id="DWWT01000036">
    <property type="protein sequence ID" value="HJC06163.1"/>
    <property type="molecule type" value="Genomic_DNA"/>
</dbReference>
<dbReference type="InterPro" id="IPR049427">
    <property type="entry name" value="Acyl-ACP_TE_C"/>
</dbReference>
<reference evidence="10" key="1">
    <citation type="journal article" date="2021" name="PeerJ">
        <title>Extensive microbial diversity within the chicken gut microbiome revealed by metagenomics and culture.</title>
        <authorList>
            <person name="Gilroy R."/>
            <person name="Ravi A."/>
            <person name="Getino M."/>
            <person name="Pursley I."/>
            <person name="Horton D.L."/>
            <person name="Alikhan N.F."/>
            <person name="Baker D."/>
            <person name="Gharbi K."/>
            <person name="Hall N."/>
            <person name="Watson M."/>
            <person name="Adriaenssens E.M."/>
            <person name="Foster-Nyarko E."/>
            <person name="Jarju S."/>
            <person name="Secka A."/>
            <person name="Antonio M."/>
            <person name="Oren A."/>
            <person name="Chaudhuri R.R."/>
            <person name="La Ragione R."/>
            <person name="Hildebrand F."/>
            <person name="Pallen M.J."/>
        </authorList>
    </citation>
    <scope>NUCLEOTIDE SEQUENCE</scope>
    <source>
        <strain evidence="10">CHK180-15479</strain>
    </source>
</reference>
<organism evidence="10 11">
    <name type="scientific">Candidatus Enterocloster excrementipullorum</name>
    <dbReference type="NCBI Taxonomy" id="2838559"/>
    <lineage>
        <taxon>Bacteria</taxon>
        <taxon>Bacillati</taxon>
        <taxon>Bacillota</taxon>
        <taxon>Clostridia</taxon>
        <taxon>Lachnospirales</taxon>
        <taxon>Lachnospiraceae</taxon>
        <taxon>Enterocloster</taxon>
    </lineage>
</organism>
<evidence type="ECO:0000259" key="8">
    <source>
        <dbReference type="Pfam" id="PF01643"/>
    </source>
</evidence>
<evidence type="ECO:0000256" key="2">
    <source>
        <dbReference type="ARBA" id="ARBA00022516"/>
    </source>
</evidence>
<comment type="caution">
    <text evidence="10">The sequence shown here is derived from an EMBL/GenBank/DDBJ whole genome shotgun (WGS) entry which is preliminary data.</text>
</comment>
<keyword evidence="6" id="KW-0443">Lipid metabolism</keyword>
<gene>
    <name evidence="10" type="ORF">H9704_08420</name>
</gene>
<dbReference type="Pfam" id="PF20791">
    <property type="entry name" value="Acyl-ACP_TE_C"/>
    <property type="match status" value="1"/>
</dbReference>
<feature type="domain" description="Acyl-ACP thioesterase N-terminal hotdog" evidence="8">
    <location>
        <begin position="3"/>
        <end position="122"/>
    </location>
</feature>
<dbReference type="AlphaFoldDB" id="A0A9D2N173"/>
<evidence type="ECO:0000256" key="1">
    <source>
        <dbReference type="ARBA" id="ARBA00006500"/>
    </source>
</evidence>
<keyword evidence="2" id="KW-0444">Lipid biosynthesis</keyword>